<evidence type="ECO:0000313" key="3">
    <source>
        <dbReference type="EMBL" id="PIN14050.1"/>
    </source>
</evidence>
<name>A0A2G9H9S7_9LAMI</name>
<evidence type="ECO:0000313" key="4">
    <source>
        <dbReference type="Proteomes" id="UP000231279"/>
    </source>
</evidence>
<feature type="signal peptide" evidence="2">
    <location>
        <begin position="1"/>
        <end position="27"/>
    </location>
</feature>
<gene>
    <name evidence="3" type="ORF">CDL12_13320</name>
</gene>
<keyword evidence="2" id="KW-0732">Signal</keyword>
<sequence length="380" mass="42375">MEARRRVFFSVALLLLFISMEFNSILAQGNGNGNGNNNGNGNGNNNSGNGNGNGNSNGNGNGNNGNKQKRPPTDAASTNYIVLSPMPNTGQERAFCQARGKCHYRTLTCPAECHQRKPKKNKKQKGCFVDCSSKCEVTCKWRRPKCNGYGALCYDPRFVGGDGVMFYFHGAKGRDFAIVSDENLHINGHFIGTRPQGRTRDFTWVQALSIMFDSHTLVLAAKKVSKWDDNADALIVKWNDESINIPTDGEAEWRANNREREVVIERTDDINTVRVTVLGLVEMDIRVTPITAEENRVHNYQLPSDDAFAHLETQFRFFNLSDLVEGILGKTYRPGYVSPVKRGVPMPMMGGEDKYQTKSLHSPACKVCRFRRPSEVVAII</sequence>
<feature type="chain" id="PRO_5013769064" evidence="2">
    <location>
        <begin position="28"/>
        <end position="380"/>
    </location>
</feature>
<dbReference type="PANTHER" id="PTHR31656">
    <property type="entry name" value="ROOT CAP DOMAIN-CONTAINING PROTEIN"/>
    <property type="match status" value="1"/>
</dbReference>
<dbReference type="InterPro" id="IPR009646">
    <property type="entry name" value="Root_cap"/>
</dbReference>
<feature type="region of interest" description="Disordered" evidence="1">
    <location>
        <begin position="36"/>
        <end position="74"/>
    </location>
</feature>
<dbReference type="AlphaFoldDB" id="A0A2G9H9S7"/>
<feature type="compositionally biased region" description="Gly residues" evidence="1">
    <location>
        <begin position="49"/>
        <end position="63"/>
    </location>
</feature>
<dbReference type="Proteomes" id="UP000231279">
    <property type="component" value="Unassembled WGS sequence"/>
</dbReference>
<organism evidence="3 4">
    <name type="scientific">Handroanthus impetiginosus</name>
    <dbReference type="NCBI Taxonomy" id="429701"/>
    <lineage>
        <taxon>Eukaryota</taxon>
        <taxon>Viridiplantae</taxon>
        <taxon>Streptophyta</taxon>
        <taxon>Embryophyta</taxon>
        <taxon>Tracheophyta</taxon>
        <taxon>Spermatophyta</taxon>
        <taxon>Magnoliopsida</taxon>
        <taxon>eudicotyledons</taxon>
        <taxon>Gunneridae</taxon>
        <taxon>Pentapetalae</taxon>
        <taxon>asterids</taxon>
        <taxon>lamiids</taxon>
        <taxon>Lamiales</taxon>
        <taxon>Bignoniaceae</taxon>
        <taxon>Crescentiina</taxon>
        <taxon>Tabebuia alliance</taxon>
        <taxon>Handroanthus</taxon>
    </lineage>
</organism>
<accession>A0A2G9H9S7</accession>
<comment type="caution">
    <text evidence="3">The sequence shown here is derived from an EMBL/GenBank/DDBJ whole genome shotgun (WGS) entry which is preliminary data.</text>
</comment>
<reference evidence="4" key="1">
    <citation type="journal article" date="2018" name="Gigascience">
        <title>Genome assembly of the Pink Ipe (Handroanthus impetiginosus, Bignoniaceae), a highly valued, ecologically keystone Neotropical timber forest tree.</title>
        <authorList>
            <person name="Silva-Junior O.B."/>
            <person name="Grattapaglia D."/>
            <person name="Novaes E."/>
            <person name="Collevatti R.G."/>
        </authorList>
    </citation>
    <scope>NUCLEOTIDE SEQUENCE [LARGE SCALE GENOMIC DNA]</scope>
    <source>
        <strain evidence="4">cv. UFG-1</strain>
    </source>
</reference>
<dbReference type="Pfam" id="PF06830">
    <property type="entry name" value="Root_cap"/>
    <property type="match status" value="1"/>
</dbReference>
<proteinExistence type="predicted"/>
<evidence type="ECO:0000256" key="1">
    <source>
        <dbReference type="SAM" id="MobiDB-lite"/>
    </source>
</evidence>
<protein>
    <submittedName>
        <fullName evidence="3">Uncharacterized protein</fullName>
    </submittedName>
</protein>
<dbReference type="STRING" id="429701.A0A2G9H9S7"/>
<dbReference type="OrthoDB" id="585770at2759"/>
<keyword evidence="4" id="KW-1185">Reference proteome</keyword>
<evidence type="ECO:0000256" key="2">
    <source>
        <dbReference type="SAM" id="SignalP"/>
    </source>
</evidence>
<dbReference type="EMBL" id="NKXS01002354">
    <property type="protein sequence ID" value="PIN14050.1"/>
    <property type="molecule type" value="Genomic_DNA"/>
</dbReference>